<organism evidence="4 5">
    <name type="scientific">Actinoplanes friuliensis DSM 7358</name>
    <dbReference type="NCBI Taxonomy" id="1246995"/>
    <lineage>
        <taxon>Bacteria</taxon>
        <taxon>Bacillati</taxon>
        <taxon>Actinomycetota</taxon>
        <taxon>Actinomycetes</taxon>
        <taxon>Micromonosporales</taxon>
        <taxon>Micromonosporaceae</taxon>
        <taxon>Actinoplanes</taxon>
    </lineage>
</organism>
<dbReference type="Gene3D" id="1.10.260.40">
    <property type="entry name" value="lambda repressor-like DNA-binding domains"/>
    <property type="match status" value="1"/>
</dbReference>
<dbReference type="SMART" id="SM00530">
    <property type="entry name" value="HTH_XRE"/>
    <property type="match status" value="1"/>
</dbReference>
<keyword evidence="1" id="KW-0238">DNA-binding</keyword>
<feature type="domain" description="HTH cro/C1-type" evidence="3">
    <location>
        <begin position="16"/>
        <end position="70"/>
    </location>
</feature>
<dbReference type="InterPro" id="IPR014710">
    <property type="entry name" value="RmlC-like_jellyroll"/>
</dbReference>
<dbReference type="PANTHER" id="PTHR46797">
    <property type="entry name" value="HTH-TYPE TRANSCRIPTIONAL REGULATOR"/>
    <property type="match status" value="1"/>
</dbReference>
<dbReference type="InterPro" id="IPR011051">
    <property type="entry name" value="RmlC_Cupin_sf"/>
</dbReference>
<dbReference type="eggNOG" id="COG1917">
    <property type="taxonomic scope" value="Bacteria"/>
</dbReference>
<dbReference type="CDD" id="cd02209">
    <property type="entry name" value="cupin_XRE_C"/>
    <property type="match status" value="1"/>
</dbReference>
<evidence type="ECO:0000313" key="5">
    <source>
        <dbReference type="Proteomes" id="UP000017746"/>
    </source>
</evidence>
<dbReference type="CDD" id="cd00093">
    <property type="entry name" value="HTH_XRE"/>
    <property type="match status" value="1"/>
</dbReference>
<dbReference type="InterPro" id="IPR010982">
    <property type="entry name" value="Lambda_DNA-bd_dom_sf"/>
</dbReference>
<dbReference type="EMBL" id="CP006272">
    <property type="protein sequence ID" value="AGZ41790.1"/>
    <property type="molecule type" value="Genomic_DNA"/>
</dbReference>
<dbReference type="STRING" id="1246995.AFR_17560"/>
<dbReference type="Proteomes" id="UP000017746">
    <property type="component" value="Chromosome"/>
</dbReference>
<dbReference type="Gene3D" id="2.60.120.10">
    <property type="entry name" value="Jelly Rolls"/>
    <property type="match status" value="1"/>
</dbReference>
<dbReference type="KEGG" id="afs:AFR_17560"/>
<sequence>MNDEFDAVLAAVGPRLRELRRRRGSTLTALAESTGIPISTLSRLESGQRRPALDLLLPLAKAFQVPLDDLVGAPASGDPRVFPRPVTRFGLTVIPLTRKPGGLQAFKMVLPAGPADREPDPKSHEGYHWLYVLNGRLRLVLGDQSLVLSSGEVAEFDTHLPHWFGTADTHPVELLSILGPQGERFHLRASSRRHGQEEEDKGRERRARADGVEAFPAGDQGAPVRRRGLRVPGEDGTVDRDGPAEGRHGPHQQGGESGVPEK</sequence>
<dbReference type="GO" id="GO:0003700">
    <property type="term" value="F:DNA-binding transcription factor activity"/>
    <property type="evidence" value="ECO:0007669"/>
    <property type="project" value="TreeGrafter"/>
</dbReference>
<reference evidence="4 5" key="1">
    <citation type="journal article" date="2014" name="J. Biotechnol.">
        <title>Complete genome sequence of the actinobacterium Actinoplanes friuliensis HAG 010964, producer of the lipopeptide antibiotic friulimycin.</title>
        <authorList>
            <person name="Ruckert C."/>
            <person name="Szczepanowski R."/>
            <person name="Albersmeier A."/>
            <person name="Goesmann A."/>
            <person name="Fischer N."/>
            <person name="Steinkamper A."/>
            <person name="Puhler A."/>
            <person name="Biener R."/>
            <person name="Schwartz D."/>
            <person name="Kalinowski J."/>
        </authorList>
    </citation>
    <scope>NUCLEOTIDE SEQUENCE [LARGE SCALE GENOMIC DNA]</scope>
    <source>
        <strain evidence="4 5">DSM 7358</strain>
    </source>
</reference>
<name>U5W1E4_9ACTN</name>
<dbReference type="Pfam" id="PF07883">
    <property type="entry name" value="Cupin_2"/>
    <property type="match status" value="1"/>
</dbReference>
<evidence type="ECO:0000313" key="4">
    <source>
        <dbReference type="EMBL" id="AGZ41790.1"/>
    </source>
</evidence>
<feature type="compositionally biased region" description="Basic and acidic residues" evidence="2">
    <location>
        <begin position="237"/>
        <end position="248"/>
    </location>
</feature>
<dbReference type="GO" id="GO:0003677">
    <property type="term" value="F:DNA binding"/>
    <property type="evidence" value="ECO:0007669"/>
    <property type="project" value="UniProtKB-KW"/>
</dbReference>
<feature type="compositionally biased region" description="Basic and acidic residues" evidence="2">
    <location>
        <begin position="194"/>
        <end position="211"/>
    </location>
</feature>
<dbReference type="SUPFAM" id="SSF51182">
    <property type="entry name" value="RmlC-like cupins"/>
    <property type="match status" value="1"/>
</dbReference>
<dbReference type="AlphaFoldDB" id="U5W1E4"/>
<accession>U5W1E4</accession>
<keyword evidence="5" id="KW-1185">Reference proteome</keyword>
<dbReference type="Pfam" id="PF01381">
    <property type="entry name" value="HTH_3"/>
    <property type="match status" value="1"/>
</dbReference>
<protein>
    <submittedName>
        <fullName evidence="4">XRE family transcriptional regulator</fullName>
    </submittedName>
</protein>
<dbReference type="InterPro" id="IPR050807">
    <property type="entry name" value="TransReg_Diox_bact_type"/>
</dbReference>
<dbReference type="InterPro" id="IPR001387">
    <property type="entry name" value="Cro/C1-type_HTH"/>
</dbReference>
<evidence type="ECO:0000256" key="2">
    <source>
        <dbReference type="SAM" id="MobiDB-lite"/>
    </source>
</evidence>
<evidence type="ECO:0000259" key="3">
    <source>
        <dbReference type="PROSITE" id="PS50943"/>
    </source>
</evidence>
<evidence type="ECO:0000256" key="1">
    <source>
        <dbReference type="ARBA" id="ARBA00023125"/>
    </source>
</evidence>
<dbReference type="InterPro" id="IPR013096">
    <property type="entry name" value="Cupin_2"/>
</dbReference>
<gene>
    <name evidence="4" type="ORF">AFR_17560</name>
</gene>
<dbReference type="HOGENOM" id="CLU_085376_2_0_11"/>
<proteinExistence type="predicted"/>
<dbReference type="PATRIC" id="fig|1246995.3.peg.3559"/>
<dbReference type="GO" id="GO:0005829">
    <property type="term" value="C:cytosol"/>
    <property type="evidence" value="ECO:0007669"/>
    <property type="project" value="TreeGrafter"/>
</dbReference>
<dbReference type="PROSITE" id="PS50943">
    <property type="entry name" value="HTH_CROC1"/>
    <property type="match status" value="1"/>
</dbReference>
<dbReference type="SUPFAM" id="SSF47413">
    <property type="entry name" value="lambda repressor-like DNA-binding domains"/>
    <property type="match status" value="1"/>
</dbReference>
<dbReference type="PANTHER" id="PTHR46797:SF1">
    <property type="entry name" value="METHYLPHOSPHONATE SYNTHASE"/>
    <property type="match status" value="1"/>
</dbReference>
<feature type="region of interest" description="Disordered" evidence="2">
    <location>
        <begin position="187"/>
        <end position="262"/>
    </location>
</feature>